<evidence type="ECO:0000313" key="4">
    <source>
        <dbReference type="Proteomes" id="UP001447188"/>
    </source>
</evidence>
<dbReference type="Proteomes" id="UP001447188">
    <property type="component" value="Unassembled WGS sequence"/>
</dbReference>
<feature type="region of interest" description="Disordered" evidence="1">
    <location>
        <begin position="242"/>
        <end position="270"/>
    </location>
</feature>
<proteinExistence type="predicted"/>
<name>A0ABR3GHQ6_9PEZI</name>
<feature type="domain" description="Protein kinase" evidence="2">
    <location>
        <begin position="291"/>
        <end position="502"/>
    </location>
</feature>
<dbReference type="InterPro" id="IPR000719">
    <property type="entry name" value="Prot_kinase_dom"/>
</dbReference>
<accession>A0ABR3GHQ6</accession>
<comment type="caution">
    <text evidence="3">The sequence shown here is derived from an EMBL/GenBank/DDBJ whole genome shotgun (WGS) entry which is preliminary data.</text>
</comment>
<keyword evidence="4" id="KW-1185">Reference proteome</keyword>
<dbReference type="Gene3D" id="1.10.510.10">
    <property type="entry name" value="Transferase(Phosphotransferase) domain 1"/>
    <property type="match status" value="1"/>
</dbReference>
<gene>
    <name evidence="3" type="ORF">Q9L58_005597</name>
</gene>
<organism evidence="3 4">
    <name type="scientific">Discina gigas</name>
    <dbReference type="NCBI Taxonomy" id="1032678"/>
    <lineage>
        <taxon>Eukaryota</taxon>
        <taxon>Fungi</taxon>
        <taxon>Dikarya</taxon>
        <taxon>Ascomycota</taxon>
        <taxon>Pezizomycotina</taxon>
        <taxon>Pezizomycetes</taxon>
        <taxon>Pezizales</taxon>
        <taxon>Discinaceae</taxon>
        <taxon>Discina</taxon>
    </lineage>
</organism>
<reference evidence="3 4" key="1">
    <citation type="submission" date="2024-02" db="EMBL/GenBank/DDBJ databases">
        <title>Discinaceae phylogenomics.</title>
        <authorList>
            <person name="Dirks A.C."/>
            <person name="James T.Y."/>
        </authorList>
    </citation>
    <scope>NUCLEOTIDE SEQUENCE [LARGE SCALE GENOMIC DNA]</scope>
    <source>
        <strain evidence="3 4">ACD0624</strain>
    </source>
</reference>
<dbReference type="InterPro" id="IPR011009">
    <property type="entry name" value="Kinase-like_dom_sf"/>
</dbReference>
<protein>
    <recommendedName>
        <fullName evidence="2">Protein kinase domain-containing protein</fullName>
    </recommendedName>
</protein>
<evidence type="ECO:0000259" key="2">
    <source>
        <dbReference type="PROSITE" id="PS50011"/>
    </source>
</evidence>
<evidence type="ECO:0000313" key="3">
    <source>
        <dbReference type="EMBL" id="KAL0635466.1"/>
    </source>
</evidence>
<evidence type="ECO:0000256" key="1">
    <source>
        <dbReference type="SAM" id="MobiDB-lite"/>
    </source>
</evidence>
<sequence length="502" mass="55149">MPTHYIQEFRNFVDSMSPAVIFDSDHQIPFDGSVLMNEGDITAYLTTQVIAAAMLAVLQMVHPRDRYCDLVIMRQLHLETGVPDQVFGTLKRDDEGSGLLFTPCAIIELKAPKMVGKLLSVIQNNHDRRRIDPTDDWVTITKQLRKYAVRSGASDILLMDEATAIYLSLLPSPNSDNDVYYIVATSDTSSLNTHMFTLRELVAFVCWRSLERSQTTLRKFNDSSSTTVPSGYTDIVRRDVGQSGKRAASLTARRQSKRTRPQPSTEGSVVSAAAGVGWSFGELVALDMQHPERAPSRDSGYYESVLPISTDVGNQRPFLPLKSEKFLVTQVLSPAVAVLSPVDPASSISIVAKIPFSLLHENAELDAYDALVSLQGTMVPYCYGTAKTKHGLVILTEFIAPATTIDALRVSGEWARLERLRDGAMAAVRCIHELGVLHRDAHGNNILVCSGDELVLVDFDAAKVYDDKNIALDKGFEDRAIVAAAFAVPAGVVEESDEDVEQ</sequence>
<dbReference type="SUPFAM" id="SSF56112">
    <property type="entry name" value="Protein kinase-like (PK-like)"/>
    <property type="match status" value="1"/>
</dbReference>
<dbReference type="PROSITE" id="PS50011">
    <property type="entry name" value="PROTEIN_KINASE_DOM"/>
    <property type="match status" value="1"/>
</dbReference>
<dbReference type="EMBL" id="JBBBZM010000069">
    <property type="protein sequence ID" value="KAL0635466.1"/>
    <property type="molecule type" value="Genomic_DNA"/>
</dbReference>